<dbReference type="EMBL" id="QMIG01000023">
    <property type="protein sequence ID" value="RAW11004.1"/>
    <property type="molecule type" value="Genomic_DNA"/>
</dbReference>
<dbReference type="SUPFAM" id="SSF141868">
    <property type="entry name" value="EAL domain-like"/>
    <property type="match status" value="1"/>
</dbReference>
<dbReference type="Pfam" id="PF00990">
    <property type="entry name" value="GGDEF"/>
    <property type="match status" value="1"/>
</dbReference>
<dbReference type="SMART" id="SM00065">
    <property type="entry name" value="GAF"/>
    <property type="match status" value="1"/>
</dbReference>
<evidence type="ECO:0000313" key="4">
    <source>
        <dbReference type="Proteomes" id="UP000250462"/>
    </source>
</evidence>
<dbReference type="InterPro" id="IPR029787">
    <property type="entry name" value="Nucleotide_cyclase"/>
</dbReference>
<dbReference type="RefSeq" id="WP_112259745.1">
    <property type="nucleotide sequence ID" value="NZ_QMIG01000023.1"/>
</dbReference>
<proteinExistence type="predicted"/>
<dbReference type="CDD" id="cd01949">
    <property type="entry name" value="GGDEF"/>
    <property type="match status" value="1"/>
</dbReference>
<dbReference type="Pfam" id="PF01590">
    <property type="entry name" value="GAF"/>
    <property type="match status" value="1"/>
</dbReference>
<dbReference type="SMART" id="SM00267">
    <property type="entry name" value="GGDEF"/>
    <property type="match status" value="1"/>
</dbReference>
<dbReference type="InterPro" id="IPR003018">
    <property type="entry name" value="GAF"/>
</dbReference>
<evidence type="ECO:0000259" key="2">
    <source>
        <dbReference type="PROSITE" id="PS50887"/>
    </source>
</evidence>
<name>A0A329QFB2_9ACTN</name>
<dbReference type="Gene3D" id="3.30.450.40">
    <property type="match status" value="1"/>
</dbReference>
<dbReference type="InterPro" id="IPR035919">
    <property type="entry name" value="EAL_sf"/>
</dbReference>
<sequence>MDPETIQPLLKSLGKATTALSVDLLEVNDGIPLVSWGSAADAGVRGEALSTMRNAIREVTAKAAALDGTDPIQEAAIPGFSLLAHGLWRNDFRGSLCVVREGHEAWTDNDRALLGMATGLCGSIIEAGHVSGEHGRRLDQLVSYVASELMGVSAAELSETTHRILGELGLFFNVDTCFLRYNDPELQASVLIDEWPRREHVPDPDPLAVVPWDTDDPIFARVKDLREPYFVRPGDHQDMYQARVSAASGVEQVSAATVPLIRDNETRGVLGFIHFGDKEWSNAEVGALKAIASLLVQLDARVSAEEDLHYQAYHDELTGMPNRRAFVEELTSVFEADPKTPFSILYIDMDRLKTVNDVLGHAVGDRFIGAVAKRLRDSVRPEDIVARLAGDEFVVVLRGVQTSQHAERIAQRLLDKLSEPLDIGGHVVSRSACVGIAINGSSSRASTVDDLLANADVALLEAKKRGGNSVVSFNDELHVRLLKRADLELRLRTAIGDGEMLLYYQPEYDLRSGDITAAEALVRWQHPERGLMQAGKFVSVIEEINLSAELGRWVLDEACRQLSEWKKSSPVVPPSIRVNISAGELISADFVNFVGALLSRYGHLPQELGIEITESTVMREVDDVLMTLHGLRQLGLTVAIDDFGTGYSSLSHLKELPVDILKIDRSFISSLHTDKSDRAIVSAIVRLAEAFNLTTVAEGVEDASTATTLVELGCRRVQGYLIAKPLAADNFITWLSEPRDYLGAPNPLAST</sequence>
<organism evidence="3 4">
    <name type="scientific">Phytoactinopolyspora halophila</name>
    <dbReference type="NCBI Taxonomy" id="1981511"/>
    <lineage>
        <taxon>Bacteria</taxon>
        <taxon>Bacillati</taxon>
        <taxon>Actinomycetota</taxon>
        <taxon>Actinomycetes</taxon>
        <taxon>Jiangellales</taxon>
        <taxon>Jiangellaceae</taxon>
        <taxon>Phytoactinopolyspora</taxon>
    </lineage>
</organism>
<dbReference type="InterPro" id="IPR043128">
    <property type="entry name" value="Rev_trsase/Diguanyl_cyclase"/>
</dbReference>
<dbReference type="Pfam" id="PF00563">
    <property type="entry name" value="EAL"/>
    <property type="match status" value="1"/>
</dbReference>
<dbReference type="NCBIfam" id="TIGR00254">
    <property type="entry name" value="GGDEF"/>
    <property type="match status" value="1"/>
</dbReference>
<dbReference type="SUPFAM" id="SSF55073">
    <property type="entry name" value="Nucleotide cyclase"/>
    <property type="match status" value="1"/>
</dbReference>
<feature type="domain" description="GGDEF" evidence="2">
    <location>
        <begin position="340"/>
        <end position="475"/>
    </location>
</feature>
<comment type="caution">
    <text evidence="3">The sequence shown here is derived from an EMBL/GenBank/DDBJ whole genome shotgun (WGS) entry which is preliminary data.</text>
</comment>
<dbReference type="PANTHER" id="PTHR44757:SF2">
    <property type="entry name" value="BIOFILM ARCHITECTURE MAINTENANCE PROTEIN MBAA"/>
    <property type="match status" value="1"/>
</dbReference>
<feature type="domain" description="EAL" evidence="1">
    <location>
        <begin position="484"/>
        <end position="739"/>
    </location>
</feature>
<dbReference type="InterPro" id="IPR029016">
    <property type="entry name" value="GAF-like_dom_sf"/>
</dbReference>
<gene>
    <name evidence="3" type="ORF">DPM12_18055</name>
</gene>
<dbReference type="OrthoDB" id="23692at2"/>
<dbReference type="AlphaFoldDB" id="A0A329QFB2"/>
<dbReference type="PANTHER" id="PTHR44757">
    <property type="entry name" value="DIGUANYLATE CYCLASE DGCP"/>
    <property type="match status" value="1"/>
</dbReference>
<dbReference type="PROSITE" id="PS50883">
    <property type="entry name" value="EAL"/>
    <property type="match status" value="1"/>
</dbReference>
<dbReference type="InterPro" id="IPR052155">
    <property type="entry name" value="Biofilm_reg_signaling"/>
</dbReference>
<accession>A0A329QFB2</accession>
<dbReference type="InterPro" id="IPR000160">
    <property type="entry name" value="GGDEF_dom"/>
</dbReference>
<keyword evidence="4" id="KW-1185">Reference proteome</keyword>
<reference evidence="3 4" key="1">
    <citation type="submission" date="2018-06" db="EMBL/GenBank/DDBJ databases">
        <title>Phytoactinopolyspora halophila sp. nov., a novel halophilic actinomycete isolated from a saline soil in China.</title>
        <authorList>
            <person name="Tang S.-K."/>
        </authorList>
    </citation>
    <scope>NUCLEOTIDE SEQUENCE [LARGE SCALE GENOMIC DNA]</scope>
    <source>
        <strain evidence="3 4">YIM 96934</strain>
    </source>
</reference>
<dbReference type="SMART" id="SM00052">
    <property type="entry name" value="EAL"/>
    <property type="match status" value="1"/>
</dbReference>
<dbReference type="PROSITE" id="PS50887">
    <property type="entry name" value="GGDEF"/>
    <property type="match status" value="1"/>
</dbReference>
<dbReference type="Gene3D" id="3.30.70.270">
    <property type="match status" value="1"/>
</dbReference>
<dbReference type="CDD" id="cd01948">
    <property type="entry name" value="EAL"/>
    <property type="match status" value="1"/>
</dbReference>
<evidence type="ECO:0000259" key="1">
    <source>
        <dbReference type="PROSITE" id="PS50883"/>
    </source>
</evidence>
<dbReference type="SUPFAM" id="SSF55781">
    <property type="entry name" value="GAF domain-like"/>
    <property type="match status" value="1"/>
</dbReference>
<evidence type="ECO:0000313" key="3">
    <source>
        <dbReference type="EMBL" id="RAW11004.1"/>
    </source>
</evidence>
<dbReference type="Gene3D" id="3.20.20.450">
    <property type="entry name" value="EAL domain"/>
    <property type="match status" value="1"/>
</dbReference>
<evidence type="ECO:0008006" key="5">
    <source>
        <dbReference type="Google" id="ProtNLM"/>
    </source>
</evidence>
<dbReference type="Proteomes" id="UP000250462">
    <property type="component" value="Unassembled WGS sequence"/>
</dbReference>
<dbReference type="InterPro" id="IPR001633">
    <property type="entry name" value="EAL_dom"/>
</dbReference>
<protein>
    <recommendedName>
        <fullName evidence="5">Bifunctional diguanylate cyclase/phosphodiesterase</fullName>
    </recommendedName>
</protein>